<evidence type="ECO:0000256" key="1">
    <source>
        <dbReference type="SAM" id="Phobius"/>
    </source>
</evidence>
<gene>
    <name evidence="2" type="ORF">CGZ93_01380</name>
</gene>
<organism evidence="2 3">
    <name type="scientific">Enemella dayhoffiae</name>
    <dbReference type="NCBI Taxonomy" id="2016507"/>
    <lineage>
        <taxon>Bacteria</taxon>
        <taxon>Bacillati</taxon>
        <taxon>Actinomycetota</taxon>
        <taxon>Actinomycetes</taxon>
        <taxon>Propionibacteriales</taxon>
        <taxon>Propionibacteriaceae</taxon>
        <taxon>Enemella</taxon>
    </lineage>
</organism>
<evidence type="ECO:0000313" key="2">
    <source>
        <dbReference type="EMBL" id="OYO25137.1"/>
    </source>
</evidence>
<keyword evidence="1" id="KW-1133">Transmembrane helix</keyword>
<comment type="caution">
    <text evidence="2">The sequence shown here is derived from an EMBL/GenBank/DDBJ whole genome shotgun (WGS) entry which is preliminary data.</text>
</comment>
<dbReference type="AlphaFoldDB" id="A0A255HBX1"/>
<dbReference type="RefSeq" id="WP_141211031.1">
    <property type="nucleotide sequence ID" value="NZ_NMVQ01000001.1"/>
</dbReference>
<dbReference type="EMBL" id="NMVQ01000001">
    <property type="protein sequence ID" value="OYO25137.1"/>
    <property type="molecule type" value="Genomic_DNA"/>
</dbReference>
<evidence type="ECO:0000313" key="3">
    <source>
        <dbReference type="Proteomes" id="UP000216311"/>
    </source>
</evidence>
<keyword evidence="3" id="KW-1185">Reference proteome</keyword>
<proteinExistence type="predicted"/>
<keyword evidence="1" id="KW-0472">Membrane</keyword>
<protein>
    <submittedName>
        <fullName evidence="2">Uncharacterized protein</fullName>
    </submittedName>
</protein>
<dbReference type="Proteomes" id="UP000216311">
    <property type="component" value="Unassembled WGS sequence"/>
</dbReference>
<name>A0A255HBX1_9ACTN</name>
<feature type="transmembrane region" description="Helical" evidence="1">
    <location>
        <begin position="36"/>
        <end position="54"/>
    </location>
</feature>
<accession>A0A255HBX1</accession>
<keyword evidence="1" id="KW-0812">Transmembrane</keyword>
<reference evidence="2 3" key="1">
    <citation type="submission" date="2017-07" db="EMBL/GenBank/DDBJ databases">
        <title>Draft whole genome sequences of clinical Proprionibacteriaceae strains.</title>
        <authorList>
            <person name="Bernier A.-M."/>
            <person name="Bernard K."/>
            <person name="Domingo M.-C."/>
        </authorList>
    </citation>
    <scope>NUCLEOTIDE SEQUENCE [LARGE SCALE GENOMIC DNA]</scope>
    <source>
        <strain evidence="2 3">NML 130396</strain>
    </source>
</reference>
<sequence>MTSSAAGMLLLVAIAALTSAARRAIRLHGSTRRLGWVLVLSGVIGVLATGVMLYEIWVSTLLGPDDTTLG</sequence>